<keyword evidence="3" id="KW-1185">Reference proteome</keyword>
<feature type="compositionally biased region" description="Polar residues" evidence="1">
    <location>
        <begin position="170"/>
        <end position="181"/>
    </location>
</feature>
<proteinExistence type="predicted"/>
<dbReference type="AlphaFoldDB" id="B0CYD6"/>
<dbReference type="OrthoDB" id="2982374at2759"/>
<dbReference type="Proteomes" id="UP000001194">
    <property type="component" value="Unassembled WGS sequence"/>
</dbReference>
<sequence length="412" mass="44287">MKRGYIRRRQAQLAQTRSQFYFRQSLPGHSDAGLETSCRKKAGFLVGFLGSPALETSFLITIPQAAHSGSRRSSSIQLPVELSQLSAPQSFVAGHDTNCSMQGLPSPVPNPNSSLITNVELNSIAVGLPRAPVELHLATDSNQHLSPGHAPASDQPSLGSAYNEAPCLQNHGTISSTGTDISPSLSLPPASFSQPSSIKLVVSDVRAPAHLPPWHFPEIKPVSDVSTSRDLPHVTQLPTGGTTPSPSNPIPAPVPPLDIIYELPALRAITRRNKTVPIPRVRRSPPLGPSPLRSMILLDTPGEEDTVEGDDVARIGCSRVGLGSPSLSQSGNRTSLQEHAVKASNDSDGVLGIIRELVYETNDWDPSLFVDENFKTLIKQSKSLIWQHKQGRPLHDLEEYSCQAVFSGHASL</sequence>
<feature type="region of interest" description="Disordered" evidence="1">
    <location>
        <begin position="213"/>
        <end position="250"/>
    </location>
</feature>
<accession>B0CYD6</accession>
<evidence type="ECO:0000313" key="2">
    <source>
        <dbReference type="EMBL" id="EDR12867.1"/>
    </source>
</evidence>
<dbReference type="HOGENOM" id="CLU_667426_0_0_1"/>
<feature type="region of interest" description="Disordered" evidence="1">
    <location>
        <begin position="141"/>
        <end position="189"/>
    </location>
</feature>
<gene>
    <name evidence="2" type="ORF">LACBIDRAFT_311822</name>
</gene>
<name>B0CYD6_LACBS</name>
<dbReference type="InParanoid" id="B0CYD6"/>
<dbReference type="EMBL" id="DS547094">
    <property type="protein sequence ID" value="EDR12867.1"/>
    <property type="molecule type" value="Genomic_DNA"/>
</dbReference>
<dbReference type="GeneID" id="6072069"/>
<organism evidence="3">
    <name type="scientific">Laccaria bicolor (strain S238N-H82 / ATCC MYA-4686)</name>
    <name type="common">Bicoloured deceiver</name>
    <name type="synonym">Laccaria laccata var. bicolor</name>
    <dbReference type="NCBI Taxonomy" id="486041"/>
    <lineage>
        <taxon>Eukaryota</taxon>
        <taxon>Fungi</taxon>
        <taxon>Dikarya</taxon>
        <taxon>Basidiomycota</taxon>
        <taxon>Agaricomycotina</taxon>
        <taxon>Agaricomycetes</taxon>
        <taxon>Agaricomycetidae</taxon>
        <taxon>Agaricales</taxon>
        <taxon>Agaricineae</taxon>
        <taxon>Hydnangiaceae</taxon>
        <taxon>Laccaria</taxon>
    </lineage>
</organism>
<reference evidence="2 3" key="1">
    <citation type="journal article" date="2008" name="Nature">
        <title>The genome of Laccaria bicolor provides insights into mycorrhizal symbiosis.</title>
        <authorList>
            <person name="Martin F."/>
            <person name="Aerts A."/>
            <person name="Ahren D."/>
            <person name="Brun A."/>
            <person name="Danchin E.G.J."/>
            <person name="Duchaussoy F."/>
            <person name="Gibon J."/>
            <person name="Kohler A."/>
            <person name="Lindquist E."/>
            <person name="Pereda V."/>
            <person name="Salamov A."/>
            <person name="Shapiro H.J."/>
            <person name="Wuyts J."/>
            <person name="Blaudez D."/>
            <person name="Buee M."/>
            <person name="Brokstein P."/>
            <person name="Canbaeck B."/>
            <person name="Cohen D."/>
            <person name="Courty P.E."/>
            <person name="Coutinho P.M."/>
            <person name="Delaruelle C."/>
            <person name="Detter J.C."/>
            <person name="Deveau A."/>
            <person name="DiFazio S."/>
            <person name="Duplessis S."/>
            <person name="Fraissinet-Tachet L."/>
            <person name="Lucic E."/>
            <person name="Frey-Klett P."/>
            <person name="Fourrey C."/>
            <person name="Feussner I."/>
            <person name="Gay G."/>
            <person name="Grimwood J."/>
            <person name="Hoegger P.J."/>
            <person name="Jain P."/>
            <person name="Kilaru S."/>
            <person name="Labbe J."/>
            <person name="Lin Y.C."/>
            <person name="Legue V."/>
            <person name="Le Tacon F."/>
            <person name="Marmeisse R."/>
            <person name="Melayah D."/>
            <person name="Montanini B."/>
            <person name="Muratet M."/>
            <person name="Nehls U."/>
            <person name="Niculita-Hirzel H."/>
            <person name="Oudot-Le Secq M.P."/>
            <person name="Peter M."/>
            <person name="Quesneville H."/>
            <person name="Rajashekar B."/>
            <person name="Reich M."/>
            <person name="Rouhier N."/>
            <person name="Schmutz J."/>
            <person name="Yin T."/>
            <person name="Chalot M."/>
            <person name="Henrissat B."/>
            <person name="Kuees U."/>
            <person name="Lucas S."/>
            <person name="Van de Peer Y."/>
            <person name="Podila G.K."/>
            <person name="Polle A."/>
            <person name="Pukkila P.J."/>
            <person name="Richardson P.M."/>
            <person name="Rouze P."/>
            <person name="Sanders I.R."/>
            <person name="Stajich J.E."/>
            <person name="Tunlid A."/>
            <person name="Tuskan G."/>
            <person name="Grigoriev I.V."/>
        </authorList>
    </citation>
    <scope>NUCLEOTIDE SEQUENCE [LARGE SCALE GENOMIC DNA]</scope>
    <source>
        <strain evidence="3">S238N-H82 / ATCC MYA-4686</strain>
    </source>
</reference>
<protein>
    <submittedName>
        <fullName evidence="2">Predicted protein</fullName>
    </submittedName>
</protein>
<evidence type="ECO:0000256" key="1">
    <source>
        <dbReference type="SAM" id="MobiDB-lite"/>
    </source>
</evidence>
<dbReference type="RefSeq" id="XP_001877131.1">
    <property type="nucleotide sequence ID" value="XM_001877096.1"/>
</dbReference>
<dbReference type="KEGG" id="lbc:LACBIDRAFT_311822"/>
<evidence type="ECO:0000313" key="3">
    <source>
        <dbReference type="Proteomes" id="UP000001194"/>
    </source>
</evidence>